<name>X0BWV9_FUSOX</name>
<dbReference type="GO" id="GO:0046486">
    <property type="term" value="P:glycerolipid metabolic process"/>
    <property type="evidence" value="ECO:0007669"/>
    <property type="project" value="UniProtKB-ARBA"/>
</dbReference>
<evidence type="ECO:0000313" key="8">
    <source>
        <dbReference type="Proteomes" id="UP000030663"/>
    </source>
</evidence>
<keyword evidence="1" id="KW-0479">Metal-binding</keyword>
<dbReference type="GO" id="GO:0008270">
    <property type="term" value="F:zinc ion binding"/>
    <property type="evidence" value="ECO:0007669"/>
    <property type="project" value="UniProtKB-KW"/>
</dbReference>
<dbReference type="GO" id="GO:0016020">
    <property type="term" value="C:membrane"/>
    <property type="evidence" value="ECO:0007669"/>
    <property type="project" value="TreeGrafter"/>
</dbReference>
<dbReference type="EMBL" id="JH658402">
    <property type="protein sequence ID" value="EXK83413.1"/>
    <property type="molecule type" value="Genomic_DNA"/>
</dbReference>
<dbReference type="PROSITE" id="PS00518">
    <property type="entry name" value="ZF_RING_1"/>
    <property type="match status" value="1"/>
</dbReference>
<dbReference type="GO" id="GO:0019369">
    <property type="term" value="P:arachidonate metabolic process"/>
    <property type="evidence" value="ECO:0007669"/>
    <property type="project" value="TreeGrafter"/>
</dbReference>
<dbReference type="AlphaFoldDB" id="X0BWV9"/>
<dbReference type="HOGENOM" id="CLU_003059_1_2_1"/>
<evidence type="ECO:0000256" key="3">
    <source>
        <dbReference type="ARBA" id="ARBA00022833"/>
    </source>
</evidence>
<keyword evidence="2" id="KW-0863">Zinc-finger</keyword>
<evidence type="ECO:0000256" key="4">
    <source>
        <dbReference type="ARBA" id="ARBA00023098"/>
    </source>
</evidence>
<comment type="caution">
    <text evidence="5">Lacks conserved residue(s) required for the propagation of feature annotation.</text>
</comment>
<protein>
    <recommendedName>
        <fullName evidence="6">PNPLA domain-containing protein</fullName>
    </recommendedName>
</protein>
<dbReference type="InterPro" id="IPR017907">
    <property type="entry name" value="Znf_RING_CS"/>
</dbReference>
<keyword evidence="8" id="KW-1185">Reference proteome</keyword>
<dbReference type="GO" id="GO:0047499">
    <property type="term" value="F:calcium-independent phospholipase A2 activity"/>
    <property type="evidence" value="ECO:0007669"/>
    <property type="project" value="TreeGrafter"/>
</dbReference>
<keyword evidence="4" id="KW-0443">Lipid metabolism</keyword>
<evidence type="ECO:0000259" key="6">
    <source>
        <dbReference type="PROSITE" id="PS51635"/>
    </source>
</evidence>
<feature type="short sequence motif" description="GXGXXG" evidence="5">
    <location>
        <begin position="503"/>
        <end position="508"/>
    </location>
</feature>
<feature type="short sequence motif" description="GXSXG" evidence="5">
    <location>
        <begin position="537"/>
        <end position="541"/>
    </location>
</feature>
<evidence type="ECO:0000256" key="5">
    <source>
        <dbReference type="PROSITE-ProRule" id="PRU01161"/>
    </source>
</evidence>
<feature type="domain" description="PNPLA" evidence="6">
    <location>
        <begin position="499"/>
        <end position="715"/>
    </location>
</feature>
<dbReference type="PANTHER" id="PTHR24185:SF8">
    <property type="entry name" value="PNPLA DOMAIN-CONTAINING PROTEIN"/>
    <property type="match status" value="1"/>
</dbReference>
<gene>
    <name evidence="7" type="ORF">FOQG_12275</name>
</gene>
<organism evidence="7 8">
    <name type="scientific">Fusarium oxysporum f. sp. raphani 54005</name>
    <dbReference type="NCBI Taxonomy" id="1089458"/>
    <lineage>
        <taxon>Eukaryota</taxon>
        <taxon>Fungi</taxon>
        <taxon>Dikarya</taxon>
        <taxon>Ascomycota</taxon>
        <taxon>Pezizomycotina</taxon>
        <taxon>Sordariomycetes</taxon>
        <taxon>Hypocreomycetidae</taxon>
        <taxon>Hypocreales</taxon>
        <taxon>Nectriaceae</taxon>
        <taxon>Fusarium</taxon>
        <taxon>Fusarium oxysporum species complex</taxon>
    </lineage>
</organism>
<accession>X0BWV9</accession>
<keyword evidence="3" id="KW-0862">Zinc</keyword>
<proteinExistence type="predicted"/>
<evidence type="ECO:0000256" key="1">
    <source>
        <dbReference type="ARBA" id="ARBA00022723"/>
    </source>
</evidence>
<dbReference type="PROSITE" id="PS51635">
    <property type="entry name" value="PNPLA"/>
    <property type="match status" value="1"/>
</dbReference>
<evidence type="ECO:0000256" key="2">
    <source>
        <dbReference type="ARBA" id="ARBA00022771"/>
    </source>
</evidence>
<reference evidence="7 8" key="1">
    <citation type="submission" date="2011-11" db="EMBL/GenBank/DDBJ databases">
        <title>The Genome Sequence of Fusarium oxysporum PHW815.</title>
        <authorList>
            <consortium name="The Broad Institute Genome Sequencing Platform"/>
            <person name="Ma L.-J."/>
            <person name="Gale L.R."/>
            <person name="Schwartz D.C."/>
            <person name="Zhou S."/>
            <person name="Corby-Kistler H."/>
            <person name="Young S.K."/>
            <person name="Zeng Q."/>
            <person name="Gargeya S."/>
            <person name="Fitzgerald M."/>
            <person name="Haas B."/>
            <person name="Abouelleil A."/>
            <person name="Alvarado L."/>
            <person name="Arachchi H.M."/>
            <person name="Berlin A."/>
            <person name="Brown A."/>
            <person name="Chapman S.B."/>
            <person name="Chen Z."/>
            <person name="Dunbar C."/>
            <person name="Freedman E."/>
            <person name="Gearin G."/>
            <person name="Goldberg J."/>
            <person name="Griggs A."/>
            <person name="Gujja S."/>
            <person name="Heiman D."/>
            <person name="Howarth C."/>
            <person name="Larson L."/>
            <person name="Lui A."/>
            <person name="MacDonald P.J.P."/>
            <person name="Montmayeur A."/>
            <person name="Murphy C."/>
            <person name="Neiman D."/>
            <person name="Pearson M."/>
            <person name="Priest M."/>
            <person name="Roberts A."/>
            <person name="Saif S."/>
            <person name="Shea T."/>
            <person name="Shenoy N."/>
            <person name="Sisk P."/>
            <person name="Stolte C."/>
            <person name="Sykes S."/>
            <person name="Wortman J."/>
            <person name="Nusbaum C."/>
            <person name="Birren B."/>
        </authorList>
    </citation>
    <scope>NUCLEOTIDE SEQUENCE [LARGE SCALE GENOMIC DNA]</scope>
    <source>
        <strain evidence="7 8">54005</strain>
    </source>
</reference>
<sequence length="715" mass="80142">MTRYGHTLWLSLCSRGNDADLLVSDRMQSILDCLPTPDFQQPTLLVLIGNVSKTIALRELFGVKRTGRFNLRRSPTEVHFHVDPTTVFGDNPLFIADGDLCDQPAVKTFAAKAQDMTRRLIKRPSEEFGFSGPTGSIYAQLLAPFANVFCFFCEDLGGFKRVSRHLAAWLEHDCPSTLPEGTRPRVVVVTEKSSVGAESEREARTDLLTLIGKLTARNILEHISSIEVIALFPDGSLSIEARYRPLKERLINSSDLAREQRREKQLLFSATHLTALLERACEHFCDTLGEPFDFIKASRAHNPVAIDLEDHLSSFLAHIKSPTELTTFAAPITASSFFLDTYPPDSHYFAPEEVFRLLYEDNLKNACRHRVMRFEESNSVVLRSGFVDMVRKHFEHYVQLATQGSKLPAEIHIENLGRHRFHWQDVYSNSVCLACLRRMPIYDLPCGHVICGNCVRVFGERTKKEPYLFLIRRCFLCQAVMPKDLCIRMHPPTAGAGIICIDGGGIRGIMPLQIIKRIRDRINLPIPFQRFIKVAFGISSGGLIVADLFINGSSVEESSEKFEALAKNIFQRRVVPNVPFMPKILMNLMPLVADGLHPLPSLLYLADMVISYFTDGLYPSSNIESALKRVFGAKRSILDISSATVTGTFIGLPVATANDKPTCRIFTNYNCEVEQTSHDDHTIKPRDGAGKLRLWEIAQAISAAQGSVRAFLSKL</sequence>
<dbReference type="PANTHER" id="PTHR24185">
    <property type="entry name" value="CALCIUM-INDEPENDENT PHOSPHOLIPASE A2-GAMMA"/>
    <property type="match status" value="1"/>
</dbReference>
<dbReference type="Gene3D" id="3.40.1090.10">
    <property type="entry name" value="Cytosolic phospholipase A2 catalytic domain"/>
    <property type="match status" value="1"/>
</dbReference>
<dbReference type="SUPFAM" id="SSF52151">
    <property type="entry name" value="FabD/lysophospholipase-like"/>
    <property type="match status" value="1"/>
</dbReference>
<evidence type="ECO:0000313" key="7">
    <source>
        <dbReference type="EMBL" id="EXK83413.1"/>
    </source>
</evidence>
<dbReference type="Proteomes" id="UP000030663">
    <property type="component" value="Unassembled WGS sequence"/>
</dbReference>
<dbReference type="InterPro" id="IPR016035">
    <property type="entry name" value="Acyl_Trfase/lysoPLipase"/>
</dbReference>
<dbReference type="OrthoDB" id="5153649at2759"/>
<dbReference type="Pfam" id="PF01734">
    <property type="entry name" value="Patatin"/>
    <property type="match status" value="1"/>
</dbReference>
<dbReference type="InterPro" id="IPR002641">
    <property type="entry name" value="PNPLA_dom"/>
</dbReference>